<proteinExistence type="inferred from homology"/>
<evidence type="ECO:0000259" key="8">
    <source>
        <dbReference type="Pfam" id="PF04547"/>
    </source>
</evidence>
<dbReference type="PANTHER" id="PTHR12308">
    <property type="entry name" value="ANOCTAMIN"/>
    <property type="match status" value="1"/>
</dbReference>
<feature type="transmembrane region" description="Helical" evidence="6">
    <location>
        <begin position="252"/>
        <end position="269"/>
    </location>
</feature>
<comment type="similarity">
    <text evidence="2 6">Belongs to the anoctamin family.</text>
</comment>
<evidence type="ECO:0000256" key="6">
    <source>
        <dbReference type="RuleBase" id="RU280814"/>
    </source>
</evidence>
<feature type="transmembrane region" description="Helical" evidence="6">
    <location>
        <begin position="215"/>
        <end position="240"/>
    </location>
</feature>
<organism evidence="9 10">
    <name type="scientific">Tegillarca granosa</name>
    <name type="common">Malaysian cockle</name>
    <name type="synonym">Anadara granosa</name>
    <dbReference type="NCBI Taxonomy" id="220873"/>
    <lineage>
        <taxon>Eukaryota</taxon>
        <taxon>Metazoa</taxon>
        <taxon>Spiralia</taxon>
        <taxon>Lophotrochozoa</taxon>
        <taxon>Mollusca</taxon>
        <taxon>Bivalvia</taxon>
        <taxon>Autobranchia</taxon>
        <taxon>Pteriomorphia</taxon>
        <taxon>Arcoida</taxon>
        <taxon>Arcoidea</taxon>
        <taxon>Arcidae</taxon>
        <taxon>Tegillarca</taxon>
    </lineage>
</organism>
<dbReference type="InterPro" id="IPR049452">
    <property type="entry name" value="Anoctamin_TM"/>
</dbReference>
<dbReference type="Proteomes" id="UP001217089">
    <property type="component" value="Unassembled WGS sequence"/>
</dbReference>
<feature type="transmembrane region" description="Helical" evidence="6">
    <location>
        <begin position="562"/>
        <end position="585"/>
    </location>
</feature>
<dbReference type="InterPro" id="IPR007632">
    <property type="entry name" value="Anoctamin"/>
</dbReference>
<feature type="transmembrane region" description="Helical" evidence="6">
    <location>
        <begin position="410"/>
        <end position="433"/>
    </location>
</feature>
<evidence type="ECO:0000313" key="10">
    <source>
        <dbReference type="Proteomes" id="UP001217089"/>
    </source>
</evidence>
<feature type="region of interest" description="Disordered" evidence="7">
    <location>
        <begin position="506"/>
        <end position="531"/>
    </location>
</feature>
<feature type="transmembrane region" description="Helical" evidence="6">
    <location>
        <begin position="328"/>
        <end position="349"/>
    </location>
</feature>
<protein>
    <recommendedName>
        <fullName evidence="6">Anoctamin</fullName>
    </recommendedName>
</protein>
<feature type="transmembrane region" description="Helical" evidence="6">
    <location>
        <begin position="615"/>
        <end position="634"/>
    </location>
</feature>
<dbReference type="PANTHER" id="PTHR12308:SF51">
    <property type="entry name" value="ANOCTAMIN-8"/>
    <property type="match status" value="1"/>
</dbReference>
<accession>A0ABQ9ELU5</accession>
<evidence type="ECO:0000313" key="9">
    <source>
        <dbReference type="EMBL" id="KAJ8304856.1"/>
    </source>
</evidence>
<evidence type="ECO:0000256" key="7">
    <source>
        <dbReference type="SAM" id="MobiDB-lite"/>
    </source>
</evidence>
<gene>
    <name evidence="9" type="ORF">KUTeg_018439</name>
</gene>
<comment type="subcellular location">
    <subcellularLocation>
        <location evidence="1 6">Membrane</location>
        <topology evidence="1 6">Multi-pass membrane protein</topology>
    </subcellularLocation>
</comment>
<evidence type="ECO:0000256" key="1">
    <source>
        <dbReference type="ARBA" id="ARBA00004141"/>
    </source>
</evidence>
<evidence type="ECO:0000256" key="5">
    <source>
        <dbReference type="ARBA" id="ARBA00023136"/>
    </source>
</evidence>
<keyword evidence="3 6" id="KW-0812">Transmembrane</keyword>
<dbReference type="EMBL" id="JARBDR010000903">
    <property type="protein sequence ID" value="KAJ8304856.1"/>
    <property type="molecule type" value="Genomic_DNA"/>
</dbReference>
<keyword evidence="10" id="KW-1185">Reference proteome</keyword>
<feature type="transmembrane region" description="Helical" evidence="6">
    <location>
        <begin position="646"/>
        <end position="671"/>
    </location>
</feature>
<feature type="domain" description="Anoctamin transmembrane" evidence="8">
    <location>
        <begin position="207"/>
        <end position="684"/>
    </location>
</feature>
<comment type="caution">
    <text evidence="6">Lacks conserved residue(s) required for the propagation of feature annotation.</text>
</comment>
<keyword evidence="5 6" id="KW-0472">Membrane</keyword>
<evidence type="ECO:0000256" key="4">
    <source>
        <dbReference type="ARBA" id="ARBA00022989"/>
    </source>
</evidence>
<evidence type="ECO:0000256" key="3">
    <source>
        <dbReference type="ARBA" id="ARBA00022692"/>
    </source>
</evidence>
<dbReference type="Pfam" id="PF04547">
    <property type="entry name" value="Anoctamin"/>
    <property type="match status" value="1"/>
</dbReference>
<evidence type="ECO:0000256" key="2">
    <source>
        <dbReference type="ARBA" id="ARBA00009671"/>
    </source>
</evidence>
<comment type="caution">
    <text evidence="9">The sequence shown here is derived from an EMBL/GenBank/DDBJ whole genome shotgun (WGS) entry which is preliminary data.</text>
</comment>
<name>A0ABQ9ELU5_TEGGR</name>
<sequence>MNSAYRLFGKKLFKTKGLLVASSQVLKNTVPTSDCDVLVTFPMNTDTSTLMWLLDRLKSRTPELTVHVRHHSNTKGSVFHITATHERLLKGAEELAIRKPIKEEYGGGMKEFSYEDQECFAGVMDEEHFFASQERQSIINHMLNNLRAEKGEQLGNVKFLEGQAIVPLLESKNVISQVFPLHNHDDLVDLRLTWVQAFFRKQPLGKICDYFGVKIAMYFAYLGHYTMALSVPAFLGMVVWFFQGLDEVNDDVWAVVFALFNAFWATLYLEHWKRRSSELAYEWGTMDKKDELLEDPRPLFTGDLVQSPVTEKMDFYYPAWKRNLFRYFVSWPIICLCLCVVFAVMLLIFELQEWVNILVISETIPGFCRFFPKILLAVSIGVLDEVYKKIATWLNEKENYRMEESYENHLIIKLVLFQFVNSFLSLFYIAFYLQDMDRLSEQLAAILITRQVIGNIKESLLPYILWKARLYKVGYEMMSDKSPLTQEQRRKSVNVEAWITDKKNEKQDEEIDQNLDSSSDSESEKRRRTLSQELSLTQAEVESAMKKYEGTFEDYLEMFIQFGYVTLFSSAFPLAALCAIVNNIIEIRSDAFKLCVNHQRPFGQRVENIGTWQDALEVMGVVAVMVNCGLIFVSGQIQRMFTHSTALSALVIIVILEHVILALKFLIAYAIPDVPETIAQKKAKLEYLRREALKKLESQIGQSNSPDVKERIIHHQKSKVDAMCQVGKPNIIP</sequence>
<reference evidence="9 10" key="1">
    <citation type="submission" date="2022-12" db="EMBL/GenBank/DDBJ databases">
        <title>Chromosome-level genome of Tegillarca granosa.</title>
        <authorList>
            <person name="Kim J."/>
        </authorList>
    </citation>
    <scope>NUCLEOTIDE SEQUENCE [LARGE SCALE GENOMIC DNA]</scope>
    <source>
        <strain evidence="9">Teg-2019</strain>
        <tissue evidence="9">Adductor muscle</tissue>
    </source>
</reference>
<keyword evidence="4 6" id="KW-1133">Transmembrane helix</keyword>